<dbReference type="InterPro" id="IPR036440">
    <property type="entry name" value="Peptidase_C15-like_sf"/>
</dbReference>
<dbReference type="HAMAP" id="MF_00417">
    <property type="entry name" value="Pyrrolid_peptidase"/>
    <property type="match status" value="1"/>
</dbReference>
<dbReference type="STRING" id="84531.LA76x_2084"/>
<evidence type="ECO:0000313" key="13">
    <source>
        <dbReference type="Proteomes" id="UP000060787"/>
    </source>
</evidence>
<keyword evidence="5 9" id="KW-0963">Cytoplasm</keyword>
<comment type="catalytic activity">
    <reaction evidence="1 9 10">
        <text>Release of an N-terminal pyroglutamyl group from a polypeptide, the second amino acid generally not being Pro.</text>
        <dbReference type="EC" id="3.4.19.3"/>
    </reaction>
</comment>
<keyword evidence="8 9" id="KW-0788">Thiol protease</keyword>
<dbReference type="Gene3D" id="3.40.630.20">
    <property type="entry name" value="Peptidase C15, pyroglutamyl peptidase I-like"/>
    <property type="match status" value="1"/>
</dbReference>
<dbReference type="InterPro" id="IPR033694">
    <property type="entry name" value="PGPEP1_Cys_AS"/>
</dbReference>
<protein>
    <recommendedName>
        <fullName evidence="9">Pyrrolidone-carboxylate peptidase</fullName>
        <ecNumber evidence="9">3.4.19.3</ecNumber>
    </recommendedName>
    <alternativeName>
        <fullName evidence="9">5-oxoprolyl-peptidase</fullName>
    </alternativeName>
    <alternativeName>
        <fullName evidence="9">Pyroglutamyl-peptidase I</fullName>
        <shortName evidence="9">PGP-I</shortName>
        <shortName evidence="9">Pyrase</shortName>
    </alternativeName>
</protein>
<dbReference type="PIRSF" id="PIRSF015592">
    <property type="entry name" value="Prld-crbxl_pptds"/>
    <property type="match status" value="1"/>
</dbReference>
<accession>A0A0S2F9I5</accession>
<dbReference type="FunFam" id="3.40.630.20:FF:000001">
    <property type="entry name" value="Pyrrolidone-carboxylate peptidase"/>
    <property type="match status" value="1"/>
</dbReference>
<dbReference type="KEGG" id="lab:LA76x_2084"/>
<evidence type="ECO:0000256" key="11">
    <source>
        <dbReference type="PROSITE-ProRule" id="PRU10077"/>
    </source>
</evidence>
<dbReference type="PRINTS" id="PR00706">
    <property type="entry name" value="PYROGLUPTASE"/>
</dbReference>
<evidence type="ECO:0000256" key="6">
    <source>
        <dbReference type="ARBA" id="ARBA00022670"/>
    </source>
</evidence>
<evidence type="ECO:0000256" key="2">
    <source>
        <dbReference type="ARBA" id="ARBA00002280"/>
    </source>
</evidence>
<dbReference type="CDD" id="cd00501">
    <property type="entry name" value="Peptidase_C15"/>
    <property type="match status" value="1"/>
</dbReference>
<feature type="active site" evidence="9 11">
    <location>
        <position position="166"/>
    </location>
</feature>
<dbReference type="EC" id="3.4.19.3" evidence="9"/>
<reference evidence="12 13" key="1">
    <citation type="journal article" date="2015" name="BMC Genomics">
        <title>Comparative genomics and metabolic profiling of the genus Lysobacter.</title>
        <authorList>
            <person name="de Bruijn I."/>
            <person name="Cheng X."/>
            <person name="de Jager V."/>
            <person name="Exposito R.G."/>
            <person name="Watrous J."/>
            <person name="Patel N."/>
            <person name="Postma J."/>
            <person name="Dorrestein P.C."/>
            <person name="Kobayashi D."/>
            <person name="Raaijmakers J.M."/>
        </authorList>
    </citation>
    <scope>NUCLEOTIDE SEQUENCE [LARGE SCALE GENOMIC DNA]</scope>
    <source>
        <strain evidence="12 13">76</strain>
    </source>
</reference>
<keyword evidence="13" id="KW-1185">Reference proteome</keyword>
<name>A0A0S2F9I5_LYSAN</name>
<dbReference type="InterPro" id="IPR029762">
    <property type="entry name" value="PGP-I_bact-type"/>
</dbReference>
<dbReference type="SUPFAM" id="SSF53182">
    <property type="entry name" value="Pyrrolidone carboxyl peptidase (pyroglutamate aminopeptidase)"/>
    <property type="match status" value="1"/>
</dbReference>
<sequence length="237" mass="24855">MTAQTPTTQAPALQAPILQAPILLTGFVPFDGDTDNPSWDAVRRLDGALIADNDGAEHRIVARCLPVAFGQCLVELNEAIDSLRPALVLCVGQAGGRSQLSLERIAINLDDARIADNCGAQPIDEPVVADGPAAYFTDLPIKAMLAALRAAGIPAEVSQTAGTYVCNHLFYGLMHALRGRDGVRGGFIHIPYAPAQAARHAGAPSLAIDTVVQGLRVALETALTTQVDRRIAGGAEH</sequence>
<evidence type="ECO:0000256" key="8">
    <source>
        <dbReference type="ARBA" id="ARBA00022807"/>
    </source>
</evidence>
<evidence type="ECO:0000313" key="12">
    <source>
        <dbReference type="EMBL" id="ALN80223.1"/>
    </source>
</evidence>
<dbReference type="PANTHER" id="PTHR23402:SF1">
    <property type="entry name" value="PYROGLUTAMYL-PEPTIDASE I"/>
    <property type="match status" value="1"/>
</dbReference>
<dbReference type="eggNOG" id="COG2039">
    <property type="taxonomic scope" value="Bacteria"/>
</dbReference>
<dbReference type="InterPro" id="IPR000816">
    <property type="entry name" value="Peptidase_C15"/>
</dbReference>
<feature type="active site" evidence="9">
    <location>
        <position position="189"/>
    </location>
</feature>
<dbReference type="PANTHER" id="PTHR23402">
    <property type="entry name" value="PROTEASE FAMILY C15 PYROGLUTAMYL-PEPTIDASE I-RELATED"/>
    <property type="match status" value="1"/>
</dbReference>
<evidence type="ECO:0000256" key="9">
    <source>
        <dbReference type="HAMAP-Rule" id="MF_00417"/>
    </source>
</evidence>
<comment type="similarity">
    <text evidence="4 9">Belongs to the peptidase C15 family.</text>
</comment>
<dbReference type="GO" id="GO:0006508">
    <property type="term" value="P:proteolysis"/>
    <property type="evidence" value="ECO:0007669"/>
    <property type="project" value="UniProtKB-KW"/>
</dbReference>
<dbReference type="InterPro" id="IPR016125">
    <property type="entry name" value="Peptidase_C15-like"/>
</dbReference>
<dbReference type="GO" id="GO:0016920">
    <property type="term" value="F:pyroglutamyl-peptidase activity"/>
    <property type="evidence" value="ECO:0007669"/>
    <property type="project" value="UniProtKB-UniRule"/>
</dbReference>
<dbReference type="GO" id="GO:0005829">
    <property type="term" value="C:cytosol"/>
    <property type="evidence" value="ECO:0007669"/>
    <property type="project" value="InterPro"/>
</dbReference>
<keyword evidence="7 9" id="KW-0378">Hydrolase</keyword>
<dbReference type="NCBIfam" id="TIGR00504">
    <property type="entry name" value="pyro_pdase"/>
    <property type="match status" value="1"/>
</dbReference>
<dbReference type="Proteomes" id="UP000060787">
    <property type="component" value="Chromosome"/>
</dbReference>
<gene>
    <name evidence="9 12" type="primary">pcp</name>
    <name evidence="12" type="ORF">LA76x_2084</name>
</gene>
<organism evidence="12 13">
    <name type="scientific">Lysobacter antibioticus</name>
    <dbReference type="NCBI Taxonomy" id="84531"/>
    <lineage>
        <taxon>Bacteria</taxon>
        <taxon>Pseudomonadati</taxon>
        <taxon>Pseudomonadota</taxon>
        <taxon>Gammaproteobacteria</taxon>
        <taxon>Lysobacterales</taxon>
        <taxon>Lysobacteraceae</taxon>
        <taxon>Lysobacter</taxon>
    </lineage>
</organism>
<dbReference type="PROSITE" id="PS01334">
    <property type="entry name" value="PYRASE_CYS"/>
    <property type="match status" value="1"/>
</dbReference>
<dbReference type="EMBL" id="CP011129">
    <property type="protein sequence ID" value="ALN80223.1"/>
    <property type="molecule type" value="Genomic_DNA"/>
</dbReference>
<evidence type="ECO:0000256" key="4">
    <source>
        <dbReference type="ARBA" id="ARBA00006641"/>
    </source>
</evidence>
<comment type="subunit">
    <text evidence="9">Homotetramer.</text>
</comment>
<evidence type="ECO:0000256" key="1">
    <source>
        <dbReference type="ARBA" id="ARBA00001770"/>
    </source>
</evidence>
<proteinExistence type="inferred from homology"/>
<comment type="subcellular location">
    <subcellularLocation>
        <location evidence="3 9">Cytoplasm</location>
    </subcellularLocation>
</comment>
<dbReference type="NCBIfam" id="NF009676">
    <property type="entry name" value="PRK13197.1"/>
    <property type="match status" value="1"/>
</dbReference>
<evidence type="ECO:0000256" key="10">
    <source>
        <dbReference type="PROSITE-ProRule" id="PRU10076"/>
    </source>
</evidence>
<evidence type="ECO:0000256" key="5">
    <source>
        <dbReference type="ARBA" id="ARBA00022490"/>
    </source>
</evidence>
<dbReference type="AlphaFoldDB" id="A0A0S2F9I5"/>
<keyword evidence="6 9" id="KW-0645">Protease</keyword>
<evidence type="ECO:0000256" key="3">
    <source>
        <dbReference type="ARBA" id="ARBA00004496"/>
    </source>
</evidence>
<dbReference type="PROSITE" id="PS01333">
    <property type="entry name" value="PYRASE_GLU"/>
    <property type="match status" value="1"/>
</dbReference>
<dbReference type="PATRIC" id="fig|84531.8.peg.2102"/>
<dbReference type="RefSeq" id="WP_082647798.1">
    <property type="nucleotide sequence ID" value="NZ_CP011129.1"/>
</dbReference>
<dbReference type="InterPro" id="IPR033693">
    <property type="entry name" value="PGPEP1_Glu_AS"/>
</dbReference>
<feature type="active site" evidence="9 10">
    <location>
        <position position="103"/>
    </location>
</feature>
<evidence type="ECO:0000256" key="7">
    <source>
        <dbReference type="ARBA" id="ARBA00022801"/>
    </source>
</evidence>
<dbReference type="Pfam" id="PF01470">
    <property type="entry name" value="Peptidase_C15"/>
    <property type="match status" value="1"/>
</dbReference>
<comment type="function">
    <text evidence="2 9">Removes 5-oxoproline from various penultimate amino acid residues except L-proline.</text>
</comment>